<keyword evidence="2" id="KW-1185">Reference proteome</keyword>
<dbReference type="Proteomes" id="UP001307849">
    <property type="component" value="Unassembled WGS sequence"/>
</dbReference>
<proteinExistence type="predicted"/>
<reference evidence="1 2" key="1">
    <citation type="submission" date="2019-10" db="EMBL/GenBank/DDBJ databases">
        <authorList>
            <person name="Palmer J.M."/>
        </authorList>
    </citation>
    <scope>NUCLEOTIDE SEQUENCE [LARGE SCALE GENOMIC DNA]</scope>
    <source>
        <strain evidence="1 2">TWF506</strain>
    </source>
</reference>
<accession>A0AAN8PMN1</accession>
<dbReference type="EMBL" id="JAVHJM010000003">
    <property type="protein sequence ID" value="KAK6517033.1"/>
    <property type="molecule type" value="Genomic_DNA"/>
</dbReference>
<sequence>MPCKATSTPTMVGKFFTKADWSLIFQRRRMFENHWERERVHGHNLISFELGFLNNVSGHFQPKSVAEKRALIIAWQERKLAVIRLMNLS</sequence>
<protein>
    <submittedName>
        <fullName evidence="1">Uncharacterized protein</fullName>
    </submittedName>
</protein>
<dbReference type="AlphaFoldDB" id="A0AAN8PMN1"/>
<comment type="caution">
    <text evidence="1">The sequence shown here is derived from an EMBL/GenBank/DDBJ whole genome shotgun (WGS) entry which is preliminary data.</text>
</comment>
<gene>
    <name evidence="1" type="ORF">TWF506_006911</name>
</gene>
<organism evidence="1 2">
    <name type="scientific">Arthrobotrys conoides</name>
    <dbReference type="NCBI Taxonomy" id="74498"/>
    <lineage>
        <taxon>Eukaryota</taxon>
        <taxon>Fungi</taxon>
        <taxon>Dikarya</taxon>
        <taxon>Ascomycota</taxon>
        <taxon>Pezizomycotina</taxon>
        <taxon>Orbiliomycetes</taxon>
        <taxon>Orbiliales</taxon>
        <taxon>Orbiliaceae</taxon>
        <taxon>Arthrobotrys</taxon>
    </lineage>
</organism>
<evidence type="ECO:0000313" key="2">
    <source>
        <dbReference type="Proteomes" id="UP001307849"/>
    </source>
</evidence>
<name>A0AAN8PMN1_9PEZI</name>
<evidence type="ECO:0000313" key="1">
    <source>
        <dbReference type="EMBL" id="KAK6517033.1"/>
    </source>
</evidence>